<organism evidence="11 12">
    <name type="scientific">Arthrobacter subterraneus</name>
    <dbReference type="NCBI Taxonomy" id="335973"/>
    <lineage>
        <taxon>Bacteria</taxon>
        <taxon>Bacillati</taxon>
        <taxon>Actinomycetota</taxon>
        <taxon>Actinomycetes</taxon>
        <taxon>Micrococcales</taxon>
        <taxon>Micrococcaceae</taxon>
        <taxon>Arthrobacter</taxon>
    </lineage>
</organism>
<protein>
    <submittedName>
        <fullName evidence="11">Subtilase family protein</fullName>
    </submittedName>
</protein>
<evidence type="ECO:0000256" key="5">
    <source>
        <dbReference type="PROSITE-ProRule" id="PRU01240"/>
    </source>
</evidence>
<feature type="transmembrane region" description="Helical" evidence="8">
    <location>
        <begin position="455"/>
        <end position="476"/>
    </location>
</feature>
<dbReference type="PRINTS" id="PR00723">
    <property type="entry name" value="SUBTILISIN"/>
</dbReference>
<dbReference type="PROSITE" id="PS51892">
    <property type="entry name" value="SUBTILASE"/>
    <property type="match status" value="1"/>
</dbReference>
<feature type="chain" id="PRO_5038522728" evidence="9">
    <location>
        <begin position="30"/>
        <end position="503"/>
    </location>
</feature>
<keyword evidence="8" id="KW-0812">Transmembrane</keyword>
<evidence type="ECO:0000256" key="9">
    <source>
        <dbReference type="SAM" id="SignalP"/>
    </source>
</evidence>
<keyword evidence="8" id="KW-1133">Transmembrane helix</keyword>
<feature type="signal peptide" evidence="9">
    <location>
        <begin position="1"/>
        <end position="29"/>
    </location>
</feature>
<reference evidence="11 12" key="1">
    <citation type="submission" date="2016-10" db="EMBL/GenBank/DDBJ databases">
        <authorList>
            <person name="de Groot N.N."/>
        </authorList>
    </citation>
    <scope>NUCLEOTIDE SEQUENCE [LARGE SCALE GENOMIC DNA]</scope>
    <source>
        <strain evidence="11 12">NP_1H</strain>
    </source>
</reference>
<comment type="similarity">
    <text evidence="1 5 6">Belongs to the peptidase S8 family.</text>
</comment>
<dbReference type="GO" id="GO:0004252">
    <property type="term" value="F:serine-type endopeptidase activity"/>
    <property type="evidence" value="ECO:0007669"/>
    <property type="project" value="UniProtKB-UniRule"/>
</dbReference>
<dbReference type="InterPro" id="IPR023828">
    <property type="entry name" value="Peptidase_S8_Ser-AS"/>
</dbReference>
<dbReference type="STRING" id="335973.SAMN04488693_11410"/>
<keyword evidence="3 5" id="KW-0378">Hydrolase</keyword>
<feature type="region of interest" description="Disordered" evidence="7">
    <location>
        <begin position="415"/>
        <end position="448"/>
    </location>
</feature>
<name>A0A1G8LIS7_9MICC</name>
<feature type="active site" description="Charge relay system" evidence="5">
    <location>
        <position position="74"/>
    </location>
</feature>
<dbReference type="Pfam" id="PF00082">
    <property type="entry name" value="Peptidase_S8"/>
    <property type="match status" value="1"/>
</dbReference>
<dbReference type="EMBL" id="FNDT01000014">
    <property type="protein sequence ID" value="SDI55622.1"/>
    <property type="molecule type" value="Genomic_DNA"/>
</dbReference>
<dbReference type="GO" id="GO:0016485">
    <property type="term" value="P:protein processing"/>
    <property type="evidence" value="ECO:0007669"/>
    <property type="project" value="TreeGrafter"/>
</dbReference>
<keyword evidence="9" id="KW-0732">Signal</keyword>
<dbReference type="PANTHER" id="PTHR42884:SF14">
    <property type="entry name" value="NEUROENDOCRINE CONVERTASE 1"/>
    <property type="match status" value="1"/>
</dbReference>
<accession>A0A1G8LIS7</accession>
<dbReference type="InterPro" id="IPR036852">
    <property type="entry name" value="Peptidase_S8/S53_dom_sf"/>
</dbReference>
<evidence type="ECO:0000313" key="11">
    <source>
        <dbReference type="EMBL" id="SDI55622.1"/>
    </source>
</evidence>
<evidence type="ECO:0000259" key="10">
    <source>
        <dbReference type="Pfam" id="PF00082"/>
    </source>
</evidence>
<keyword evidence="4 5" id="KW-0720">Serine protease</keyword>
<evidence type="ECO:0000256" key="6">
    <source>
        <dbReference type="RuleBase" id="RU003355"/>
    </source>
</evidence>
<dbReference type="PROSITE" id="PS00137">
    <property type="entry name" value="SUBTILASE_HIS"/>
    <property type="match status" value="1"/>
</dbReference>
<evidence type="ECO:0000256" key="4">
    <source>
        <dbReference type="ARBA" id="ARBA00022825"/>
    </source>
</evidence>
<evidence type="ECO:0000256" key="1">
    <source>
        <dbReference type="ARBA" id="ARBA00011073"/>
    </source>
</evidence>
<feature type="region of interest" description="Disordered" evidence="7">
    <location>
        <begin position="88"/>
        <end position="109"/>
    </location>
</feature>
<dbReference type="SUPFAM" id="SSF52743">
    <property type="entry name" value="Subtilisin-like"/>
    <property type="match status" value="1"/>
</dbReference>
<feature type="region of interest" description="Disordered" evidence="7">
    <location>
        <begin position="124"/>
        <end position="180"/>
    </location>
</feature>
<dbReference type="PROSITE" id="PS00136">
    <property type="entry name" value="SUBTILASE_ASP"/>
    <property type="match status" value="1"/>
</dbReference>
<feature type="active site" description="Charge relay system" evidence="5">
    <location>
        <position position="331"/>
    </location>
</feature>
<dbReference type="AlphaFoldDB" id="A0A1G8LIS7"/>
<evidence type="ECO:0000256" key="8">
    <source>
        <dbReference type="SAM" id="Phobius"/>
    </source>
</evidence>
<feature type="domain" description="Peptidase S8/S53" evidence="10">
    <location>
        <begin position="65"/>
        <end position="379"/>
    </location>
</feature>
<evidence type="ECO:0000256" key="2">
    <source>
        <dbReference type="ARBA" id="ARBA00022670"/>
    </source>
</evidence>
<feature type="active site" description="Charge relay system" evidence="5">
    <location>
        <position position="112"/>
    </location>
</feature>
<dbReference type="InterPro" id="IPR000209">
    <property type="entry name" value="Peptidase_S8/S53_dom"/>
</dbReference>
<gene>
    <name evidence="11" type="ORF">SAMN04488693_11410</name>
</gene>
<feature type="compositionally biased region" description="Low complexity" evidence="7">
    <location>
        <begin position="130"/>
        <end position="160"/>
    </location>
</feature>
<dbReference type="PROSITE" id="PS00138">
    <property type="entry name" value="SUBTILASE_SER"/>
    <property type="match status" value="1"/>
</dbReference>
<dbReference type="RefSeq" id="WP_245702871.1">
    <property type="nucleotide sequence ID" value="NZ_FNDT01000014.1"/>
</dbReference>
<proteinExistence type="inferred from homology"/>
<keyword evidence="12" id="KW-1185">Reference proteome</keyword>
<keyword evidence="2 5" id="KW-0645">Protease</keyword>
<sequence>MTVSSAHHRAHVSRSVAAALALSLGLATAVVGPADRAGAHGGELRDREYWVEDYGIAEAWEATRGAGVTVAVIDSGVDGSHPDLEGVVTGGTDVSGAGAPDGQRGIGEVPEHGTLVASLIAGRGHEPEEPVASPSPSGSAKPSASAKAEASAEASAQAEAEASREAEDSPLQTAGRGTDGVVGVAPEAELLAVSLWIAGEATGANPAGVSIDDQIPNAVRWAVDNGASVINMSLGSTSPTWPESWDEAFLYAEQKDVVIVAAAGNRAGGSVQVGAPATMPGVLAVGGLDAEGAASRESSSEGISIGIAAPAENLVGALPGGLYASKWSGTSGAAPLVSGVAALIRAKYPDLTAPQVINRIIMTARDAGIPGKDTIYGHGILDADAAVNADLAVPEERLLGAGGVVSMAQYIETYRRGEVPPPPPPEAAPEEEPLPDIPEPTVPAAQERTSSASSLPAFIVFGFGGLILVILLGGTYQVIRIYRESRADVDPTEPASEDFHKVR</sequence>
<dbReference type="PANTHER" id="PTHR42884">
    <property type="entry name" value="PROPROTEIN CONVERTASE SUBTILISIN/KEXIN-RELATED"/>
    <property type="match status" value="1"/>
</dbReference>
<evidence type="ECO:0000313" key="12">
    <source>
        <dbReference type="Proteomes" id="UP000199258"/>
    </source>
</evidence>
<evidence type="ECO:0000256" key="7">
    <source>
        <dbReference type="SAM" id="MobiDB-lite"/>
    </source>
</evidence>
<evidence type="ECO:0000256" key="3">
    <source>
        <dbReference type="ARBA" id="ARBA00022801"/>
    </source>
</evidence>
<dbReference type="Proteomes" id="UP000199258">
    <property type="component" value="Unassembled WGS sequence"/>
</dbReference>
<keyword evidence="8" id="KW-0472">Membrane</keyword>
<dbReference type="InterPro" id="IPR023827">
    <property type="entry name" value="Peptidase_S8_Asp-AS"/>
</dbReference>
<dbReference type="Gene3D" id="3.40.50.200">
    <property type="entry name" value="Peptidase S8/S53 domain"/>
    <property type="match status" value="1"/>
</dbReference>
<dbReference type="InterPro" id="IPR022398">
    <property type="entry name" value="Peptidase_S8_His-AS"/>
</dbReference>
<dbReference type="InterPro" id="IPR015500">
    <property type="entry name" value="Peptidase_S8_subtilisin-rel"/>
</dbReference>
<dbReference type="GO" id="GO:0005886">
    <property type="term" value="C:plasma membrane"/>
    <property type="evidence" value="ECO:0007669"/>
    <property type="project" value="TreeGrafter"/>
</dbReference>